<keyword evidence="5" id="KW-0812">Transmembrane</keyword>
<dbReference type="SMART" id="SM00248">
    <property type="entry name" value="ANK"/>
    <property type="match status" value="3"/>
</dbReference>
<dbReference type="PROSITE" id="PS50088">
    <property type="entry name" value="ANK_REPEAT"/>
    <property type="match status" value="2"/>
</dbReference>
<feature type="repeat" description="ANK" evidence="3">
    <location>
        <begin position="1507"/>
        <end position="1539"/>
    </location>
</feature>
<dbReference type="Proteomes" id="UP000281474">
    <property type="component" value="Unassembled WGS sequence"/>
</dbReference>
<evidence type="ECO:0000256" key="5">
    <source>
        <dbReference type="SAM" id="Phobius"/>
    </source>
</evidence>
<feature type="region of interest" description="Disordered" evidence="4">
    <location>
        <begin position="147"/>
        <end position="170"/>
    </location>
</feature>
<keyword evidence="5" id="KW-0472">Membrane</keyword>
<dbReference type="EMBL" id="QZEI01000080">
    <property type="protein sequence ID" value="RLV58313.1"/>
    <property type="molecule type" value="Genomic_DNA"/>
</dbReference>
<dbReference type="SUPFAM" id="SSF48403">
    <property type="entry name" value="Ankyrin repeat"/>
    <property type="match status" value="1"/>
</dbReference>
<keyword evidence="5" id="KW-1133">Transmembrane helix</keyword>
<keyword evidence="1" id="KW-0677">Repeat</keyword>
<feature type="region of interest" description="Disordered" evidence="4">
    <location>
        <begin position="1431"/>
        <end position="1453"/>
    </location>
</feature>
<dbReference type="PANTHER" id="PTHR24198:SF165">
    <property type="entry name" value="ANKYRIN REPEAT-CONTAINING PROTEIN-RELATED"/>
    <property type="match status" value="1"/>
</dbReference>
<dbReference type="InterPro" id="IPR002110">
    <property type="entry name" value="Ankyrin_rpt"/>
</dbReference>
<dbReference type="Pfam" id="PF12796">
    <property type="entry name" value="Ank_2"/>
    <property type="match status" value="1"/>
</dbReference>
<feature type="compositionally biased region" description="Basic residues" evidence="4">
    <location>
        <begin position="1598"/>
        <end position="1607"/>
    </location>
</feature>
<evidence type="ECO:0000256" key="1">
    <source>
        <dbReference type="ARBA" id="ARBA00022737"/>
    </source>
</evidence>
<evidence type="ECO:0000313" key="7">
    <source>
        <dbReference type="Proteomes" id="UP000281474"/>
    </source>
</evidence>
<evidence type="ECO:0000256" key="3">
    <source>
        <dbReference type="PROSITE-ProRule" id="PRU00023"/>
    </source>
</evidence>
<gene>
    <name evidence="6" type="ORF">D5018_17890</name>
</gene>
<proteinExistence type="predicted"/>
<feature type="non-terminal residue" evidence="6">
    <location>
        <position position="1"/>
    </location>
</feature>
<organism evidence="6 7">
    <name type="scientific">Parashewanella curva</name>
    <dbReference type="NCBI Taxonomy" id="2338552"/>
    <lineage>
        <taxon>Bacteria</taxon>
        <taxon>Pseudomonadati</taxon>
        <taxon>Pseudomonadota</taxon>
        <taxon>Gammaproteobacteria</taxon>
        <taxon>Alteromonadales</taxon>
        <taxon>Shewanellaceae</taxon>
        <taxon>Parashewanella</taxon>
    </lineage>
</organism>
<feature type="compositionally biased region" description="Pro residues" evidence="4">
    <location>
        <begin position="1439"/>
        <end position="1453"/>
    </location>
</feature>
<protein>
    <submittedName>
        <fullName evidence="6">Ankyrin repeat domain-containing protein</fullName>
    </submittedName>
</protein>
<dbReference type="Gene3D" id="1.25.40.20">
    <property type="entry name" value="Ankyrin repeat-containing domain"/>
    <property type="match status" value="1"/>
</dbReference>
<accession>A0A3L8PUQ8</accession>
<dbReference type="OrthoDB" id="671583at2"/>
<dbReference type="InterPro" id="IPR036770">
    <property type="entry name" value="Ankyrin_rpt-contain_sf"/>
</dbReference>
<name>A0A3L8PUQ8_9GAMM</name>
<keyword evidence="2 3" id="KW-0040">ANK repeat</keyword>
<feature type="region of interest" description="Disordered" evidence="4">
    <location>
        <begin position="1588"/>
        <end position="1607"/>
    </location>
</feature>
<evidence type="ECO:0000313" key="6">
    <source>
        <dbReference type="EMBL" id="RLV58313.1"/>
    </source>
</evidence>
<feature type="repeat" description="ANK" evidence="3">
    <location>
        <begin position="1540"/>
        <end position="1572"/>
    </location>
</feature>
<comment type="caution">
    <text evidence="6">The sequence shown here is derived from an EMBL/GenBank/DDBJ whole genome shotgun (WGS) entry which is preliminary data.</text>
</comment>
<dbReference type="PROSITE" id="PS50297">
    <property type="entry name" value="ANK_REP_REGION"/>
    <property type="match status" value="1"/>
</dbReference>
<reference evidence="6 7" key="1">
    <citation type="submission" date="2018-09" db="EMBL/GenBank/DDBJ databases">
        <title>Phylogeny of the Shewanellaceae, and recommendation for two new genera, Pseudoshewanella and Parashewanella.</title>
        <authorList>
            <person name="Wang G."/>
        </authorList>
    </citation>
    <scope>NUCLEOTIDE SEQUENCE [LARGE SCALE GENOMIC DNA]</scope>
    <source>
        <strain evidence="6 7">C51</strain>
    </source>
</reference>
<evidence type="ECO:0000256" key="4">
    <source>
        <dbReference type="SAM" id="MobiDB-lite"/>
    </source>
</evidence>
<keyword evidence="7" id="KW-1185">Reference proteome</keyword>
<dbReference type="RefSeq" id="WP_133309332.1">
    <property type="nucleotide sequence ID" value="NZ_ML014829.1"/>
</dbReference>
<sequence length="1607" mass="173472">GVGVGLATGGVGGAVMALGYCVVFSKSGQLIQFMEKKATNLLPESVRETKTVQYTSSTVSTVAQGALIAATSPSSMVAGTAKAVAGMIGGRLTATGSDMVMDELGVAKDSTIRHISNGAFGFVGGYAASQATESAINYVAKSIPVETATSTGSSDKPDVVTDNNSDASYDAPEMASSINITSPPQDAGLNASDVDSLIDKLQQSVDRPPIQANEPVESLYAAGSKQQITSRRLMSVAEDYREETLGDSPAEATLTHARVKKSCVDCLEMQASDSRVWYLPWSIHDFRTCDNPNTFFEACPDSRYTYPRNYYAKVVNSNCDIVIRGRRQGANCGLLFAYNAWANNDDKTTGTCCGGGNGIAITYACASESIEASLTSNFTNNPCRPPDSVAYRCKATESYNLTDSPQSVSFISTSHTAAQAKSGINNAIYAPSRHIVMSNGGYRRVSFGALRDRLVAQGKTGVNCASGLPQQQAINTDFISYYDLLQALNDPDTPLSPRICPNPSDMPSSLYGGAVLLTDIANKFATVSNPVQFTNASIVVSGNQYTNWQHMEAQLNAVSYNGEKLYATNGCVSAANRWRGLSMSVLQAAFNGASKVTGISSSDCSLRIEEPNLTPVNDTISLMAIAESYTTQSPYYGQVGVRLVSTEYVQHGNAYLRRSHLRQSLSSSKRCSKLPAQQSHINDAYKAITQGDLANAFQNYCDFLNDIRTKVLNLPFHFPIRATLLSTVTSHQDYPYLELEHTGPFILLSHNGKVVYLENLLTSIRTLYPQANSYCGASSSSPLNLASVSQSALLEAFAATPNAPQQCSNSVSLRRFGNVVSLQSVADTFNHSPSVKLEPTDIVYSTESHDGVTWRNLTAHFTNNTLTYNSCVDDEFAFRNVSADELIQAHASAPVATPVELGDCSQGVEVVTENDILPLADAVADATRGFGNNGVTGGAQQINVEGTNVSWADIAKQLPVEKQCKTLPENSTVNAHTTFKNLTKSEVEAAAAEHLNLLCDEDTAFVAEEESQLGVPIESIPTQANARALATVDESTLFSDGTSKAVNLSQFTKTLNQLFPNAICLGELEGSAQLQRLTQADLQQAFNATPPAPIAQECADAVPPKRYGTVITAEEIENQISQNRTIKLNGTDLVFDDEYVTWESIVEKLPEDYFKEHGCINDEHTWRQLSLEVFQDAYDAANATANVTLDDCSARIDSFMAQMSPTSISEVASAFNRYPDFGNAGLSLGQDLQIRLNDSVIQIKDILPFFPEEKRCLLLPQAAASDTQYNSFKAITDEELTSAILEYIRSVTRAPTVDNPTNDNSIVRVIGGVVGTVVGVTLISIPIALLIYFVKRQMQAQGLTLKKTEEGLDEACKITEDAIQKGSEGITGVMQQAARDLNVKSNAQYYVANNSPQHDASKIQSSAVVSFRELEQRSLAEDRTFTVKAEVPSANSTKPPLPSAAPPVSPSPKPLKLQTLPVVNELSEELALRLKSACIEGDLARLKQISPNNFNVNQLLPHHLTGDKVSLLHLACASGQTHIVHYLIEQGADVNLSSALSMTPLYLATLQRKTEVIKQLLKANVDISIQSQSQTPLELAKAQKDDETIRLLQGRQPKTAKKSSKRF</sequence>
<dbReference type="PANTHER" id="PTHR24198">
    <property type="entry name" value="ANKYRIN REPEAT AND PROTEIN KINASE DOMAIN-CONTAINING PROTEIN"/>
    <property type="match status" value="1"/>
</dbReference>
<evidence type="ECO:0000256" key="2">
    <source>
        <dbReference type="ARBA" id="ARBA00023043"/>
    </source>
</evidence>
<feature type="transmembrane region" description="Helical" evidence="5">
    <location>
        <begin position="1309"/>
        <end position="1334"/>
    </location>
</feature>